<dbReference type="InterPro" id="IPR020846">
    <property type="entry name" value="MFS_dom"/>
</dbReference>
<feature type="transmembrane region" description="Helical" evidence="5">
    <location>
        <begin position="380"/>
        <end position="401"/>
    </location>
</feature>
<feature type="transmembrane region" description="Helical" evidence="5">
    <location>
        <begin position="20"/>
        <end position="45"/>
    </location>
</feature>
<accession>A0A8J2KRZ5</accession>
<feature type="transmembrane region" description="Helical" evidence="5">
    <location>
        <begin position="439"/>
        <end position="460"/>
    </location>
</feature>
<feature type="transmembrane region" description="Helical" evidence="5">
    <location>
        <begin position="318"/>
        <end position="337"/>
    </location>
</feature>
<name>A0A8J2KRZ5_9HEXA</name>
<evidence type="ECO:0000256" key="3">
    <source>
        <dbReference type="ARBA" id="ARBA00022989"/>
    </source>
</evidence>
<keyword evidence="2 5" id="KW-0812">Transmembrane</keyword>
<evidence type="ECO:0000259" key="6">
    <source>
        <dbReference type="PROSITE" id="PS50850"/>
    </source>
</evidence>
<comment type="subcellular location">
    <subcellularLocation>
        <location evidence="1">Membrane</location>
        <topology evidence="1">Multi-pass membrane protein</topology>
    </subcellularLocation>
</comment>
<feature type="transmembrane region" description="Helical" evidence="5">
    <location>
        <begin position="413"/>
        <end position="433"/>
    </location>
</feature>
<proteinExistence type="predicted"/>
<dbReference type="PANTHER" id="PTHR23510">
    <property type="entry name" value="INNER MEMBRANE TRANSPORT PROTEIN YAJR"/>
    <property type="match status" value="1"/>
</dbReference>
<comment type="caution">
    <text evidence="7">The sequence shown here is derived from an EMBL/GenBank/DDBJ whole genome shotgun (WGS) entry which is preliminary data.</text>
</comment>
<dbReference type="Pfam" id="PF07690">
    <property type="entry name" value="MFS_1"/>
    <property type="match status" value="1"/>
</dbReference>
<dbReference type="InterPro" id="IPR051068">
    <property type="entry name" value="MFS_Domain-Containing_Protein"/>
</dbReference>
<feature type="transmembrane region" description="Helical" evidence="5">
    <location>
        <begin position="281"/>
        <end position="306"/>
    </location>
</feature>
<feature type="domain" description="Major facilitator superfamily (MFS) profile" evidence="6">
    <location>
        <begin position="22"/>
        <end position="463"/>
    </location>
</feature>
<dbReference type="Proteomes" id="UP000708208">
    <property type="component" value="Unassembled WGS sequence"/>
</dbReference>
<evidence type="ECO:0000256" key="1">
    <source>
        <dbReference type="ARBA" id="ARBA00004141"/>
    </source>
</evidence>
<evidence type="ECO:0000256" key="4">
    <source>
        <dbReference type="ARBA" id="ARBA00023136"/>
    </source>
</evidence>
<dbReference type="PANTHER" id="PTHR23510:SF16">
    <property type="entry name" value="MAJOR FACILITATOR SUPERFAMILY (MFS) PROFILE DOMAIN-CONTAINING PROTEIN"/>
    <property type="match status" value="1"/>
</dbReference>
<dbReference type="OrthoDB" id="6432183at2759"/>
<dbReference type="PROSITE" id="PS50850">
    <property type="entry name" value="MFS"/>
    <property type="match status" value="1"/>
</dbReference>
<dbReference type="EMBL" id="CAJVCH010428454">
    <property type="protein sequence ID" value="CAG7818706.1"/>
    <property type="molecule type" value="Genomic_DNA"/>
</dbReference>
<gene>
    <name evidence="7" type="ORF">AFUS01_LOCUS29190</name>
</gene>
<keyword evidence="4 5" id="KW-0472">Membrane</keyword>
<reference evidence="7" key="1">
    <citation type="submission" date="2021-06" db="EMBL/GenBank/DDBJ databases">
        <authorList>
            <person name="Hodson N. C."/>
            <person name="Mongue J. A."/>
            <person name="Jaron S. K."/>
        </authorList>
    </citation>
    <scope>NUCLEOTIDE SEQUENCE</scope>
</reference>
<sequence length="508" mass="55563">MGSDIDTDITMEKQFRRNRLFLFGIAAGFSVLGGAEYVTILPTVWRYLQSLGVTEEFWLGFVTSVYSFAAAISGIIGGRLADKYMSHTKTIVVASVAIRIWGNFQYTLGGNITNILGGRLLCGIGNAGETVLLSEVCRTTTRAERTGVLAICNGAFDLGILIGPLLQFILTFFNFHIFSFQVNPINGPGVLIGFLWLIFLFATLLLLRNLAQEVATKDSLEGSQIFITQPNDVNTPGGYSNIDRDFEINDGSDVIRHLNDIEQTNGATYEIYMKEFLTDQFVVLLSLAFIANFCVSGFDTVIPVITQDYLDYGIFENSLIYMVGGLEAVTMFFILAFASPAISDTSLQLIGWFLLLLSQIWFLVFIPMLEAGTLVYRTHFLFGIVVLFLGNPIAFAANASLSSKVLSAKTQGLGQGISRLAIYSGLIYGPTWAGSTVSSSYVFLGVPIAILLINGVMLLFSYRGLRRSESAEHGGRSDLPVSTNIQIAWSPEKGDAKESDSLLSNPYS</sequence>
<organism evidence="7 8">
    <name type="scientific">Allacma fusca</name>
    <dbReference type="NCBI Taxonomy" id="39272"/>
    <lineage>
        <taxon>Eukaryota</taxon>
        <taxon>Metazoa</taxon>
        <taxon>Ecdysozoa</taxon>
        <taxon>Arthropoda</taxon>
        <taxon>Hexapoda</taxon>
        <taxon>Collembola</taxon>
        <taxon>Symphypleona</taxon>
        <taxon>Sminthuridae</taxon>
        <taxon>Allacma</taxon>
    </lineage>
</organism>
<keyword evidence="8" id="KW-1185">Reference proteome</keyword>
<dbReference type="GO" id="GO:0022857">
    <property type="term" value="F:transmembrane transporter activity"/>
    <property type="evidence" value="ECO:0007669"/>
    <property type="project" value="InterPro"/>
</dbReference>
<evidence type="ECO:0000313" key="8">
    <source>
        <dbReference type="Proteomes" id="UP000708208"/>
    </source>
</evidence>
<evidence type="ECO:0000256" key="2">
    <source>
        <dbReference type="ARBA" id="ARBA00022692"/>
    </source>
</evidence>
<keyword evidence="3 5" id="KW-1133">Transmembrane helix</keyword>
<evidence type="ECO:0000256" key="5">
    <source>
        <dbReference type="SAM" id="Phobius"/>
    </source>
</evidence>
<feature type="transmembrane region" description="Helical" evidence="5">
    <location>
        <begin position="57"/>
        <end position="81"/>
    </location>
</feature>
<evidence type="ECO:0000313" key="7">
    <source>
        <dbReference type="EMBL" id="CAG7818706.1"/>
    </source>
</evidence>
<dbReference type="InterPro" id="IPR011701">
    <property type="entry name" value="MFS"/>
</dbReference>
<dbReference type="AlphaFoldDB" id="A0A8J2KRZ5"/>
<dbReference type="GO" id="GO:0016020">
    <property type="term" value="C:membrane"/>
    <property type="evidence" value="ECO:0007669"/>
    <property type="project" value="UniProtKB-SubCell"/>
</dbReference>
<protein>
    <recommendedName>
        <fullName evidence="6">Major facilitator superfamily (MFS) profile domain-containing protein</fullName>
    </recommendedName>
</protein>
<feature type="transmembrane region" description="Helical" evidence="5">
    <location>
        <begin position="185"/>
        <end position="207"/>
    </location>
</feature>
<feature type="transmembrane region" description="Helical" evidence="5">
    <location>
        <begin position="148"/>
        <end position="173"/>
    </location>
</feature>
<feature type="transmembrane region" description="Helical" evidence="5">
    <location>
        <begin position="349"/>
        <end position="368"/>
    </location>
</feature>